<dbReference type="SUPFAM" id="SSF47113">
    <property type="entry name" value="Histone-fold"/>
    <property type="match status" value="2"/>
</dbReference>
<dbReference type="EMBL" id="QLNT01000013">
    <property type="protein sequence ID" value="KAF3068862.1"/>
    <property type="molecule type" value="Genomic_DNA"/>
</dbReference>
<dbReference type="InterPro" id="IPR029063">
    <property type="entry name" value="SAM-dependent_MTases_sf"/>
</dbReference>
<evidence type="ECO:0000256" key="4">
    <source>
        <dbReference type="ARBA" id="ARBA00012834"/>
    </source>
</evidence>
<evidence type="ECO:0000256" key="1">
    <source>
        <dbReference type="ARBA" id="ARBA00000724"/>
    </source>
</evidence>
<dbReference type="GO" id="GO:0006366">
    <property type="term" value="P:transcription by RNA polymerase II"/>
    <property type="evidence" value="ECO:0007669"/>
    <property type="project" value="InterPro"/>
</dbReference>
<comment type="similarity">
    <text evidence="3">Belongs to the methyltransferase superfamily. LCMT family.</text>
</comment>
<evidence type="ECO:0000256" key="3">
    <source>
        <dbReference type="ARBA" id="ARBA00010703"/>
    </source>
</evidence>
<dbReference type="SUPFAM" id="SSF53335">
    <property type="entry name" value="S-adenosyl-L-methionine-dependent methyltransferases"/>
    <property type="match status" value="1"/>
</dbReference>
<dbReference type="InterPro" id="IPR003195">
    <property type="entry name" value="TFIID_TAF13"/>
</dbReference>
<comment type="subcellular location">
    <subcellularLocation>
        <location evidence="2">Nucleus</location>
    </subcellularLocation>
</comment>
<name>A0A9P4XDE4_9HYPO</name>
<dbReference type="CDD" id="cd22926">
    <property type="entry name" value="HFD_SPT3"/>
    <property type="match status" value="1"/>
</dbReference>
<dbReference type="GO" id="GO:0046982">
    <property type="term" value="F:protein heterodimerization activity"/>
    <property type="evidence" value="ECO:0007669"/>
    <property type="project" value="InterPro"/>
</dbReference>
<sequence length="656" mass="73248">MSAPSIPNLLSLRARGGRGRSRGRGQGRGGFGTGAEAPASRGQAHDSVIQGTDTDAAVSRLSAVDTGYLNDPYARYFVSAFDGPPARRFPIINRGTYTRTTAIDNLVHSFLAGTEGEEQQGGITRQIVSLGAGTDTRPFRLFSQKSHPQLVYHEIDFSVTSAKKLKTVEAAPPLASVLTNRSAGDTGSWSSQPLNGEYFCHGLDIRRLSPAATEILPGLRTDVPTLILSECCLCYLSQEESEGVLEYFSSRIRNISVVIYEPIHLGDPFSDTMVSNLAARNIHMPSLERRRDEADEAARLKRLGFETTRQLTIDRLWSKWVNVEEKERVDRLEGLDEIEEWQLLAGHYAVMMYVSGETAEPSVETTGIIEDIVRQQVIELLRNCTELAARRGSKSISTNDLIFQIRHDHAKVSRLRTFLSWKDVRKNVKDSDDKGADADIAAGDDAVGGVVPGGPVDEAAKKNKKAKVGLPWDPSSFYSVEVPERDDEEDEEEEEMNYITLQRLRKADERTKAMTREEYVTWSEYRQASFTWRKGKRFREWAGFGVVTDSKPSDDIVDILGFLTFEMVQTLTEVALKVKEQEDISRAQTGASTGDSGPNKKRKHQQGLFDPPSEGRSPIEPRHVQEAFRRFQQRPKKTRAMLNGTRLAQHTTLNII</sequence>
<keyword evidence="9" id="KW-0805">Transcription regulation</keyword>
<evidence type="ECO:0000313" key="16">
    <source>
        <dbReference type="Proteomes" id="UP000801864"/>
    </source>
</evidence>
<gene>
    <name evidence="15" type="ORF">CFAM422_007891</name>
</gene>
<evidence type="ECO:0000256" key="14">
    <source>
        <dbReference type="SAM" id="MobiDB-lite"/>
    </source>
</evidence>
<dbReference type="PANTHER" id="PTHR13600:SF21">
    <property type="entry name" value="LEUCINE CARBOXYL METHYLTRANSFERASE 1"/>
    <property type="match status" value="1"/>
</dbReference>
<keyword evidence="8" id="KW-0949">S-adenosyl-L-methionine</keyword>
<keyword evidence="6 15" id="KW-0489">Methyltransferase</keyword>
<dbReference type="GO" id="GO:0005634">
    <property type="term" value="C:nucleus"/>
    <property type="evidence" value="ECO:0007669"/>
    <property type="project" value="UniProtKB-SubCell"/>
</dbReference>
<evidence type="ECO:0000256" key="6">
    <source>
        <dbReference type="ARBA" id="ARBA00022603"/>
    </source>
</evidence>
<evidence type="ECO:0000256" key="12">
    <source>
        <dbReference type="ARBA" id="ARBA00029681"/>
    </source>
</evidence>
<keyword evidence="16" id="KW-1185">Reference proteome</keyword>
<evidence type="ECO:0000313" key="15">
    <source>
        <dbReference type="EMBL" id="KAF3068862.1"/>
    </source>
</evidence>
<feature type="region of interest" description="Disordered" evidence="14">
    <location>
        <begin position="1"/>
        <end position="48"/>
    </location>
</feature>
<evidence type="ECO:0000256" key="7">
    <source>
        <dbReference type="ARBA" id="ARBA00022679"/>
    </source>
</evidence>
<comment type="caution">
    <text evidence="15">The sequence shown here is derived from an EMBL/GenBank/DDBJ whole genome shotgun (WGS) entry which is preliminary data.</text>
</comment>
<accession>A0A9P4XDE4</accession>
<dbReference type="InterPro" id="IPR009072">
    <property type="entry name" value="Histone-fold"/>
</dbReference>
<keyword evidence="11" id="KW-0539">Nucleus</keyword>
<evidence type="ECO:0000256" key="2">
    <source>
        <dbReference type="ARBA" id="ARBA00004123"/>
    </source>
</evidence>
<dbReference type="Pfam" id="PF04072">
    <property type="entry name" value="LCM"/>
    <property type="match status" value="1"/>
</dbReference>
<feature type="compositionally biased region" description="Polar residues" evidence="14">
    <location>
        <begin position="586"/>
        <end position="596"/>
    </location>
</feature>
<dbReference type="Gene3D" id="3.40.50.150">
    <property type="entry name" value="Vaccinia Virus protein VP39"/>
    <property type="match status" value="1"/>
</dbReference>
<evidence type="ECO:0000256" key="13">
    <source>
        <dbReference type="ARBA" id="ARBA00032526"/>
    </source>
</evidence>
<evidence type="ECO:0000256" key="8">
    <source>
        <dbReference type="ARBA" id="ARBA00022691"/>
    </source>
</evidence>
<dbReference type="Pfam" id="PF02269">
    <property type="entry name" value="TFIID-18kDa"/>
    <property type="match status" value="1"/>
</dbReference>
<dbReference type="AlphaFoldDB" id="A0A9P4XDE4"/>
<protein>
    <recommendedName>
        <fullName evidence="5">Leucine carboxyl methyltransferase 1</fullName>
        <ecNumber evidence="4">2.1.1.233</ecNumber>
    </recommendedName>
    <alternativeName>
        <fullName evidence="12">Protein phosphatase methyltransferase 1</fullName>
    </alternativeName>
    <alternativeName>
        <fullName evidence="13">[Phosphatase 2A protein]-leucine-carboxy methyltransferase 1</fullName>
    </alternativeName>
</protein>
<evidence type="ECO:0000256" key="11">
    <source>
        <dbReference type="ARBA" id="ARBA00023242"/>
    </source>
</evidence>
<organism evidence="15 16">
    <name type="scientific">Trichoderma lentiforme</name>
    <dbReference type="NCBI Taxonomy" id="1567552"/>
    <lineage>
        <taxon>Eukaryota</taxon>
        <taxon>Fungi</taxon>
        <taxon>Dikarya</taxon>
        <taxon>Ascomycota</taxon>
        <taxon>Pezizomycotina</taxon>
        <taxon>Sordariomycetes</taxon>
        <taxon>Hypocreomycetidae</taxon>
        <taxon>Hypocreales</taxon>
        <taxon>Hypocreaceae</taxon>
        <taxon>Trichoderma</taxon>
    </lineage>
</organism>
<keyword evidence="10" id="KW-0804">Transcription</keyword>
<dbReference type="PANTHER" id="PTHR13600">
    <property type="entry name" value="LEUCINE CARBOXYL METHYLTRANSFERASE"/>
    <property type="match status" value="1"/>
</dbReference>
<dbReference type="InterPro" id="IPR007213">
    <property type="entry name" value="Ppm1/Ppm2/Tcmp"/>
</dbReference>
<proteinExistence type="inferred from homology"/>
<keyword evidence="7" id="KW-0808">Transferase</keyword>
<dbReference type="GO" id="GO:0032259">
    <property type="term" value="P:methylation"/>
    <property type="evidence" value="ECO:0007669"/>
    <property type="project" value="UniProtKB-KW"/>
</dbReference>
<evidence type="ECO:0000256" key="9">
    <source>
        <dbReference type="ARBA" id="ARBA00023015"/>
    </source>
</evidence>
<evidence type="ECO:0000256" key="10">
    <source>
        <dbReference type="ARBA" id="ARBA00023163"/>
    </source>
</evidence>
<evidence type="ECO:0000256" key="5">
    <source>
        <dbReference type="ARBA" id="ARBA00017497"/>
    </source>
</evidence>
<dbReference type="GO" id="GO:0018423">
    <property type="term" value="F:protein C-terminal leucine carboxyl O-methyltransferase activity"/>
    <property type="evidence" value="ECO:0007669"/>
    <property type="project" value="UniProtKB-EC"/>
</dbReference>
<feature type="compositionally biased region" description="Basic residues" evidence="14">
    <location>
        <begin position="15"/>
        <end position="25"/>
    </location>
</feature>
<dbReference type="Proteomes" id="UP000801864">
    <property type="component" value="Unassembled WGS sequence"/>
</dbReference>
<dbReference type="InterPro" id="IPR016651">
    <property type="entry name" value="LCMT1"/>
</dbReference>
<dbReference type="EC" id="2.1.1.233" evidence="4"/>
<comment type="catalytic activity">
    <reaction evidence="1">
        <text>[phosphatase 2A protein]-C-terminal L-leucine + S-adenosyl-L-methionine = [phosphatase 2A protein]-C-terminal L-leucine methyl ester + S-adenosyl-L-homocysteine</text>
        <dbReference type="Rhea" id="RHEA:48544"/>
        <dbReference type="Rhea" id="RHEA-COMP:12134"/>
        <dbReference type="Rhea" id="RHEA-COMP:12135"/>
        <dbReference type="ChEBI" id="CHEBI:57856"/>
        <dbReference type="ChEBI" id="CHEBI:59789"/>
        <dbReference type="ChEBI" id="CHEBI:90516"/>
        <dbReference type="ChEBI" id="CHEBI:90517"/>
        <dbReference type="EC" id="2.1.1.233"/>
    </reaction>
</comment>
<reference evidence="15 16" key="1">
    <citation type="submission" date="2018-06" db="EMBL/GenBank/DDBJ databases">
        <title>Genome analysis of cellulolytic fungus Trichoderma lentiforme CFAM-422.</title>
        <authorList>
            <person name="Steindorff A.S."/>
            <person name="Formighieri E.F."/>
            <person name="Midorikawa G.E.O."/>
            <person name="Tamietti M.S."/>
            <person name="Ramos E.Z."/>
            <person name="Silva A.S."/>
            <person name="Bon E.P.S."/>
            <person name="Mendes T.D."/>
            <person name="Damaso M.C.T."/>
            <person name="Favaro L.C.L."/>
        </authorList>
    </citation>
    <scope>NUCLEOTIDE SEQUENCE [LARGE SCALE GENOMIC DNA]</scope>
    <source>
        <strain evidence="15 16">CFAM-422</strain>
    </source>
</reference>
<feature type="region of interest" description="Disordered" evidence="14">
    <location>
        <begin position="586"/>
        <end position="623"/>
    </location>
</feature>